<name>A0ABN8RZA1_9CNID</name>
<feature type="transmembrane region" description="Helical" evidence="1">
    <location>
        <begin position="178"/>
        <end position="196"/>
    </location>
</feature>
<organism evidence="2 3">
    <name type="scientific">Porites lobata</name>
    <dbReference type="NCBI Taxonomy" id="104759"/>
    <lineage>
        <taxon>Eukaryota</taxon>
        <taxon>Metazoa</taxon>
        <taxon>Cnidaria</taxon>
        <taxon>Anthozoa</taxon>
        <taxon>Hexacorallia</taxon>
        <taxon>Scleractinia</taxon>
        <taxon>Fungiina</taxon>
        <taxon>Poritidae</taxon>
        <taxon>Porites</taxon>
    </lineage>
</organism>
<dbReference type="Proteomes" id="UP001159405">
    <property type="component" value="Unassembled WGS sequence"/>
</dbReference>
<proteinExistence type="predicted"/>
<evidence type="ECO:0000313" key="2">
    <source>
        <dbReference type="EMBL" id="CAH3184310.1"/>
    </source>
</evidence>
<evidence type="ECO:0000313" key="3">
    <source>
        <dbReference type="Proteomes" id="UP001159405"/>
    </source>
</evidence>
<keyword evidence="3" id="KW-1185">Reference proteome</keyword>
<protein>
    <recommendedName>
        <fullName evidence="4">Mannosyltransferase</fullName>
    </recommendedName>
</protein>
<gene>
    <name evidence="2" type="ORF">PLOB_00030143</name>
</gene>
<evidence type="ECO:0000256" key="1">
    <source>
        <dbReference type="SAM" id="Phobius"/>
    </source>
</evidence>
<keyword evidence="1" id="KW-0812">Transmembrane</keyword>
<feature type="transmembrane region" description="Helical" evidence="1">
    <location>
        <begin position="153"/>
        <end position="172"/>
    </location>
</feature>
<comment type="caution">
    <text evidence="2">The sequence shown here is derived from an EMBL/GenBank/DDBJ whole genome shotgun (WGS) entry which is preliminary data.</text>
</comment>
<keyword evidence="1" id="KW-0472">Membrane</keyword>
<accession>A0ABN8RZA1</accession>
<reference evidence="2 3" key="1">
    <citation type="submission" date="2022-05" db="EMBL/GenBank/DDBJ databases">
        <authorList>
            <consortium name="Genoscope - CEA"/>
            <person name="William W."/>
        </authorList>
    </citation>
    <scope>NUCLEOTIDE SEQUENCE [LARGE SCALE GENOMIC DNA]</scope>
</reference>
<keyword evidence="1" id="KW-1133">Transmembrane helix</keyword>
<sequence length="200" mass="22290">MFSDVSQMAQRSVLIIGSTLKVISMPLSPGLYVINTLISFSPSIRNARISVWSNNVTLPEAWENGGCRSPLEKKELKNIEEMSRAENFVLHLKYVPSNENSADAPSRTLFDIDCFLSEEAWARVSSELWTTDPTPYSSGVNVFAQTIQMEHNVYVFPPVVLVGPLLGVFFLINAGVSVILSLSLVYNGIVIGWQYSKLWQ</sequence>
<evidence type="ECO:0008006" key="4">
    <source>
        <dbReference type="Google" id="ProtNLM"/>
    </source>
</evidence>
<dbReference type="EMBL" id="CALNXK010000383">
    <property type="protein sequence ID" value="CAH3184310.1"/>
    <property type="molecule type" value="Genomic_DNA"/>
</dbReference>